<keyword evidence="2" id="KW-1185">Reference proteome</keyword>
<dbReference type="Proteomes" id="UP001139559">
    <property type="component" value="Unassembled WGS sequence"/>
</dbReference>
<evidence type="ECO:0000313" key="2">
    <source>
        <dbReference type="Proteomes" id="UP001139559"/>
    </source>
</evidence>
<organism evidence="1 2">
    <name type="scientific">Vibrio amylolyticus</name>
    <dbReference type="NCBI Taxonomy" id="2847292"/>
    <lineage>
        <taxon>Bacteria</taxon>
        <taxon>Pseudomonadati</taxon>
        <taxon>Pseudomonadota</taxon>
        <taxon>Gammaproteobacteria</taxon>
        <taxon>Vibrionales</taxon>
        <taxon>Vibrionaceae</taxon>
        <taxon>Vibrio</taxon>
    </lineage>
</organism>
<dbReference type="AlphaFoldDB" id="A0A9X2BH64"/>
<dbReference type="Pfam" id="PF01963">
    <property type="entry name" value="TraB_PrgY_gumN"/>
    <property type="match status" value="1"/>
</dbReference>
<proteinExistence type="predicted"/>
<reference evidence="1" key="1">
    <citation type="submission" date="2021-11" db="EMBL/GenBank/DDBJ databases">
        <title>Vibrio ZSDE26 sp. nov. and Vibrio ZSDZ34 sp. nov., isolated from coastal seawater in Qingdao.</title>
        <authorList>
            <person name="Zhang P."/>
        </authorList>
    </citation>
    <scope>NUCLEOTIDE SEQUENCE</scope>
    <source>
        <strain evidence="1">ZSDE26</strain>
    </source>
</reference>
<accession>A0A9X2BH64</accession>
<gene>
    <name evidence="1" type="ORF">KP803_04985</name>
</gene>
<dbReference type="RefSeq" id="WP_248007727.1">
    <property type="nucleotide sequence ID" value="NZ_JAJHVV010000002.1"/>
</dbReference>
<dbReference type="CDD" id="cd14789">
    <property type="entry name" value="Tiki"/>
    <property type="match status" value="1"/>
</dbReference>
<sequence length="291" mass="32813">MRSLSLLLASIYLTLFSSLASSEPIYWSAKKGNLELMVLGSIHVGNESMYPLPFEITEFLEKSDGLILETDTRKTHDIKYPSYQHTVKDVVSDTQINQLVLIAKELNIAESTLFSLPPWSASLAIQMGKLNLLGYEPSQGVDHKLLYEAVLNEIPVIGLEPLQFQIDLIASLPNDGEDLLFAALDEYHQNEEMTKCLVETWKAGDSEKLLEFGINSEISDDFVQLFITQRNEDWANKLNSDEFIESNKGRYLVVVGALHLVGKNNLIDGLHERGFAMEKRSKNNQVDCEFI</sequence>
<comment type="caution">
    <text evidence="1">The sequence shown here is derived from an EMBL/GenBank/DDBJ whole genome shotgun (WGS) entry which is preliminary data.</text>
</comment>
<dbReference type="InterPro" id="IPR002816">
    <property type="entry name" value="TraB/PrgY/GumN_fam"/>
</dbReference>
<dbReference type="InterPro" id="IPR047111">
    <property type="entry name" value="YbaP-like"/>
</dbReference>
<dbReference type="EMBL" id="JAJHVV010000002">
    <property type="protein sequence ID" value="MCK6262625.1"/>
    <property type="molecule type" value="Genomic_DNA"/>
</dbReference>
<dbReference type="PANTHER" id="PTHR40590">
    <property type="entry name" value="CYTOPLASMIC PROTEIN-RELATED"/>
    <property type="match status" value="1"/>
</dbReference>
<dbReference type="PANTHER" id="PTHR40590:SF1">
    <property type="entry name" value="CYTOPLASMIC PROTEIN"/>
    <property type="match status" value="1"/>
</dbReference>
<evidence type="ECO:0000313" key="1">
    <source>
        <dbReference type="EMBL" id="MCK6262625.1"/>
    </source>
</evidence>
<name>A0A9X2BH64_9VIBR</name>
<protein>
    <submittedName>
        <fullName evidence="1">TraB/GumN family protein</fullName>
    </submittedName>
</protein>